<dbReference type="RefSeq" id="WP_130479377.1">
    <property type="nucleotide sequence ID" value="NZ_SFCC01000021.1"/>
</dbReference>
<reference evidence="1 2" key="1">
    <citation type="submission" date="2019-02" db="EMBL/GenBank/DDBJ databases">
        <title>Draft genome sequence of Amycolatopsis sp. 8-3EHSu isolated from roots of Suaeda maritima.</title>
        <authorList>
            <person name="Duangmal K."/>
            <person name="Chantavorakit T."/>
        </authorList>
    </citation>
    <scope>NUCLEOTIDE SEQUENCE [LARGE SCALE GENOMIC DNA]</scope>
    <source>
        <strain evidence="1 2">8-3EHSu</strain>
    </source>
</reference>
<dbReference type="Proteomes" id="UP000292003">
    <property type="component" value="Unassembled WGS sequence"/>
</dbReference>
<sequence>MITTRLAASVAIEEHRQRHRLSQSDLAYVCGLDDIPVLHITPGNVAAFLAWARTVQANAVFAVRAGRVVVWGRIGGRDVSLVVAVDPARLAESGVDGMVDLSTVARLAEAPVVVCPWCRAVTTDASHPASCPQKPKGA</sequence>
<dbReference type="AlphaFoldDB" id="A0A4Q7IZW4"/>
<proteinExistence type="predicted"/>
<comment type="caution">
    <text evidence="1">The sequence shown here is derived from an EMBL/GenBank/DDBJ whole genome shotgun (WGS) entry which is preliminary data.</text>
</comment>
<name>A0A4Q7IZW4_9PSEU</name>
<evidence type="ECO:0000313" key="1">
    <source>
        <dbReference type="EMBL" id="RZQ59812.1"/>
    </source>
</evidence>
<organism evidence="1 2">
    <name type="scientific">Amycolatopsis suaedae</name>
    <dbReference type="NCBI Taxonomy" id="2510978"/>
    <lineage>
        <taxon>Bacteria</taxon>
        <taxon>Bacillati</taxon>
        <taxon>Actinomycetota</taxon>
        <taxon>Actinomycetes</taxon>
        <taxon>Pseudonocardiales</taxon>
        <taxon>Pseudonocardiaceae</taxon>
        <taxon>Amycolatopsis</taxon>
    </lineage>
</organism>
<keyword evidence="2" id="KW-1185">Reference proteome</keyword>
<accession>A0A4Q7IZW4</accession>
<gene>
    <name evidence="1" type="ORF">EWH70_32370</name>
</gene>
<protein>
    <submittedName>
        <fullName evidence="1">Uncharacterized protein</fullName>
    </submittedName>
</protein>
<dbReference type="EMBL" id="SFCC01000021">
    <property type="protein sequence ID" value="RZQ59812.1"/>
    <property type="molecule type" value="Genomic_DNA"/>
</dbReference>
<evidence type="ECO:0000313" key="2">
    <source>
        <dbReference type="Proteomes" id="UP000292003"/>
    </source>
</evidence>